<sequence>MHRALFIALFLAPFAVHAADDCKYQAPRNLKLDLSGVRVLQVELHSHDLHLTGSDGTKGAELTGRACASDPKLLDELVVTQHREGDRLVVEAGGTSHSNISLFARSYTNLELNLQVPSQLPIVLNVGSGDAWATGVKQLEGHVGSGELHVSKIAGALITSVGSGDVDANDIGALELGSLGSGALKADGIKGDAKIGSIGSGEVALSHVGGSVHADTLGSGDLTVRDVRGDLSLAAKGSGDVNYSSITGKVKVPRDND</sequence>
<dbReference type="OrthoDB" id="5944342at2"/>
<dbReference type="EMBL" id="QQAH01000005">
    <property type="protein sequence ID" value="RDD82454.1"/>
    <property type="molecule type" value="Genomic_DNA"/>
</dbReference>
<feature type="chain" id="PRO_5016986133" description="DUF4097 domain-containing protein" evidence="1">
    <location>
        <begin position="19"/>
        <end position="257"/>
    </location>
</feature>
<organism evidence="3 4">
    <name type="scientific">Dyella tabacisoli</name>
    <dbReference type="NCBI Taxonomy" id="2282381"/>
    <lineage>
        <taxon>Bacteria</taxon>
        <taxon>Pseudomonadati</taxon>
        <taxon>Pseudomonadota</taxon>
        <taxon>Gammaproteobacteria</taxon>
        <taxon>Lysobacterales</taxon>
        <taxon>Rhodanobacteraceae</taxon>
        <taxon>Dyella</taxon>
    </lineage>
</organism>
<dbReference type="InterPro" id="IPR025164">
    <property type="entry name" value="Toastrack_DUF4097"/>
</dbReference>
<feature type="domain" description="DUF4097" evidence="2">
    <location>
        <begin position="40"/>
        <end position="243"/>
    </location>
</feature>
<protein>
    <recommendedName>
        <fullName evidence="2">DUF4097 domain-containing protein</fullName>
    </recommendedName>
</protein>
<dbReference type="Proteomes" id="UP000253782">
    <property type="component" value="Unassembled WGS sequence"/>
</dbReference>
<evidence type="ECO:0000259" key="2">
    <source>
        <dbReference type="Pfam" id="PF13349"/>
    </source>
</evidence>
<feature type="signal peptide" evidence="1">
    <location>
        <begin position="1"/>
        <end position="18"/>
    </location>
</feature>
<evidence type="ECO:0000313" key="3">
    <source>
        <dbReference type="EMBL" id="RDD82454.1"/>
    </source>
</evidence>
<dbReference type="Gene3D" id="2.160.20.120">
    <property type="match status" value="1"/>
</dbReference>
<name>A0A369UNX6_9GAMM</name>
<dbReference type="AlphaFoldDB" id="A0A369UNX6"/>
<evidence type="ECO:0000256" key="1">
    <source>
        <dbReference type="SAM" id="SignalP"/>
    </source>
</evidence>
<proteinExistence type="predicted"/>
<keyword evidence="1" id="KW-0732">Signal</keyword>
<dbReference type="RefSeq" id="WP_114844517.1">
    <property type="nucleotide sequence ID" value="NZ_JBHSPE010000001.1"/>
</dbReference>
<dbReference type="Pfam" id="PF13349">
    <property type="entry name" value="DUF4097"/>
    <property type="match status" value="1"/>
</dbReference>
<comment type="caution">
    <text evidence="3">The sequence shown here is derived from an EMBL/GenBank/DDBJ whole genome shotgun (WGS) entry which is preliminary data.</text>
</comment>
<accession>A0A369UNX6</accession>
<reference evidence="3 4" key="1">
    <citation type="submission" date="2018-07" db="EMBL/GenBank/DDBJ databases">
        <title>Dyella tabacisoli L4-6T, whole genome shotgun sequence.</title>
        <authorList>
            <person name="Zhou X.-K."/>
            <person name="Li W.-J."/>
            <person name="Duan Y.-Q."/>
        </authorList>
    </citation>
    <scope>NUCLEOTIDE SEQUENCE [LARGE SCALE GENOMIC DNA]</scope>
    <source>
        <strain evidence="3 4">L4-6</strain>
    </source>
</reference>
<gene>
    <name evidence="3" type="ORF">DVJ77_05770</name>
</gene>
<evidence type="ECO:0000313" key="4">
    <source>
        <dbReference type="Proteomes" id="UP000253782"/>
    </source>
</evidence>
<keyword evidence="4" id="KW-1185">Reference proteome</keyword>